<feature type="transmembrane region" description="Helical" evidence="3">
    <location>
        <begin position="460"/>
        <end position="478"/>
    </location>
</feature>
<keyword evidence="3" id="KW-0472">Membrane</keyword>
<feature type="transmembrane region" description="Helical" evidence="3">
    <location>
        <begin position="337"/>
        <end position="357"/>
    </location>
</feature>
<feature type="transmembrane region" description="Helical" evidence="3">
    <location>
        <begin position="484"/>
        <end position="504"/>
    </location>
</feature>
<evidence type="ECO:0000259" key="4">
    <source>
        <dbReference type="Pfam" id="PF01578"/>
    </source>
</evidence>
<feature type="transmembrane region" description="Helical" evidence="3">
    <location>
        <begin position="12"/>
        <end position="29"/>
    </location>
</feature>
<dbReference type="EMBL" id="CP070608">
    <property type="protein sequence ID" value="QSE98422.1"/>
    <property type="molecule type" value="Genomic_DNA"/>
</dbReference>
<dbReference type="PRINTS" id="PR01410">
    <property type="entry name" value="CCBIOGENESIS"/>
</dbReference>
<dbReference type="PANTHER" id="PTHR43653:SF1">
    <property type="entry name" value="CYTOCHROME C-TYPE BIOGENESIS PROTEIN CCMF"/>
    <property type="match status" value="1"/>
</dbReference>
<feature type="domain" description="Cytochrome c assembly protein" evidence="4">
    <location>
        <begin position="101"/>
        <end position="321"/>
    </location>
</feature>
<evidence type="ECO:0000256" key="1">
    <source>
        <dbReference type="ARBA" id="ARBA00009186"/>
    </source>
</evidence>
<feature type="transmembrane region" description="Helical" evidence="3">
    <location>
        <begin position="275"/>
        <end position="291"/>
    </location>
</feature>
<evidence type="ECO:0000256" key="2">
    <source>
        <dbReference type="ARBA" id="ARBA00022748"/>
    </source>
</evidence>
<evidence type="ECO:0000313" key="7">
    <source>
        <dbReference type="Proteomes" id="UP000662783"/>
    </source>
</evidence>
<accession>A0A974WJM3</accession>
<dbReference type="GO" id="GO:0015232">
    <property type="term" value="F:heme transmembrane transporter activity"/>
    <property type="evidence" value="ECO:0007669"/>
    <property type="project" value="InterPro"/>
</dbReference>
<feature type="transmembrane region" description="Helical" evidence="3">
    <location>
        <begin position="428"/>
        <end position="448"/>
    </location>
</feature>
<protein>
    <submittedName>
        <fullName evidence="6">Cytochrome c biogenesis protein CcsA</fullName>
    </submittedName>
</protein>
<dbReference type="PANTHER" id="PTHR43653">
    <property type="entry name" value="CYTOCHROME C ASSEMBLY PROTEIN-RELATED"/>
    <property type="match status" value="1"/>
</dbReference>
<dbReference type="InterPro" id="IPR032523">
    <property type="entry name" value="CcmF_C"/>
</dbReference>
<proteinExistence type="inferred from homology"/>
<feature type="transmembrane region" description="Helical" evidence="3">
    <location>
        <begin position="104"/>
        <end position="122"/>
    </location>
</feature>
<dbReference type="GO" id="GO:0016020">
    <property type="term" value="C:membrane"/>
    <property type="evidence" value="ECO:0007669"/>
    <property type="project" value="InterPro"/>
</dbReference>
<dbReference type="AlphaFoldDB" id="A0A974WJM3"/>
<feature type="transmembrane region" description="Helical" evidence="3">
    <location>
        <begin position="234"/>
        <end position="255"/>
    </location>
</feature>
<evidence type="ECO:0000256" key="3">
    <source>
        <dbReference type="SAM" id="Phobius"/>
    </source>
</evidence>
<dbReference type="GO" id="GO:0017004">
    <property type="term" value="P:cytochrome complex assembly"/>
    <property type="evidence" value="ECO:0007669"/>
    <property type="project" value="UniProtKB-KW"/>
</dbReference>
<dbReference type="Proteomes" id="UP000662783">
    <property type="component" value="Chromosome"/>
</dbReference>
<comment type="similarity">
    <text evidence="1">Belongs to the CcmF/CycK/Ccl1/NrfE/CcsA family.</text>
</comment>
<keyword evidence="3" id="KW-0812">Transmembrane</keyword>
<feature type="transmembrane region" description="Helical" evidence="3">
    <location>
        <begin position="50"/>
        <end position="70"/>
    </location>
</feature>
<name>A0A974WJM3_9BACT</name>
<keyword evidence="3" id="KW-1133">Transmembrane helix</keyword>
<dbReference type="Pfam" id="PF16327">
    <property type="entry name" value="CcmF_C"/>
    <property type="match status" value="1"/>
</dbReference>
<feature type="transmembrane region" description="Helical" evidence="3">
    <location>
        <begin position="298"/>
        <end position="317"/>
    </location>
</feature>
<reference evidence="6" key="1">
    <citation type="submission" date="2021-02" db="EMBL/GenBank/DDBJ databases">
        <title>Fulvivirga sp. S481 isolated from sea water.</title>
        <authorList>
            <person name="Bae S.S."/>
            <person name="Baek K."/>
        </authorList>
    </citation>
    <scope>NUCLEOTIDE SEQUENCE</scope>
    <source>
        <strain evidence="6">S481</strain>
    </source>
</reference>
<feature type="transmembrane region" description="Helical" evidence="3">
    <location>
        <begin position="129"/>
        <end position="149"/>
    </location>
</feature>
<sequence>MIHEFIGDLGHLFVITALISAIYAAFSFYKASSHDDLKQSANWKINGRTSFYVHAISVFGIVFCLFFIIYNHYFEYHYAWSHSSRRLPGHYMISCFWEGQEGSFLLWMFWHALLGLVIIFTNKYWEAPVMTIFSTVQAFLSSMILGVVIPGLELKLGSSPFILLRDALDAPIFTSQPNFVPEDGTGLNPLLQNYWMVIHPPTLFLGFATTVIPFAYCIAGLWQKKYTEWIRPALPWALFSAAILGIGILMGGYWAYETLNFGGYWNWDPVENAVYVPWLFLVAAIHTMIAYKNSSTALKSAIVLVITSFVLILYSTFLTRSGILGNASVHSFTDLGLSGQLLIYLVFFTLLSIVLAIYRWKEVPTSEKEAHTYSREFWIFIGALSLCLMGFQVLIPTSIPVFNKVVELFGSVGNFAPPANQIEYYSKFQLWFAVVVALLSGVGQFFWWKKIELKDLKSSLSGPLVLTLILSAIMILLGDVAKPAYIILLLAGVFTIVANGKILIQLFKSSPKLSGGAITHIGVGLMLIGILFSSGYSKVVSLNNTGMLISKEGSNEFNSENLLLFVNEPKTMLDYELTYRGERVEEVNEGVYIDKNDITNTAIPHLVTLKRDVVEGENILFNSGDTVEIAPENTYYEIEYKSNSGKTFTLYPRAQINEDMGGLLASPDIKRGIASDLYTHVSSVRNPNEDVDWSEQEEFNVGMEENFFVNDYVTQVLGVRRIDEVEGVDLSPDDVAIKAFIKVQGEVKEYVATPIFLIKDGLVGRIPDEISDLGLRLTLLNVHPETSSFSVAANTRQKNWVVMKALEKPFINVLWLGTLVLVAGFVVAINRRYSEFQKMKQKGLE</sequence>
<feature type="domain" description="Cytochrome c-type biogenesis protein CcmF C-terminal" evidence="5">
    <location>
        <begin position="342"/>
        <end position="538"/>
    </location>
</feature>
<keyword evidence="2" id="KW-0201">Cytochrome c-type biogenesis</keyword>
<dbReference type="GO" id="GO:0020037">
    <property type="term" value="F:heme binding"/>
    <property type="evidence" value="ECO:0007669"/>
    <property type="project" value="InterPro"/>
</dbReference>
<feature type="transmembrane region" description="Helical" evidence="3">
    <location>
        <begin position="377"/>
        <end position="395"/>
    </location>
</feature>
<dbReference type="RefSeq" id="WP_205722936.1">
    <property type="nucleotide sequence ID" value="NZ_CP070608.1"/>
</dbReference>
<feature type="transmembrane region" description="Helical" evidence="3">
    <location>
        <begin position="516"/>
        <end position="536"/>
    </location>
</feature>
<dbReference type="InterPro" id="IPR003567">
    <property type="entry name" value="Cyt_c_biogenesis"/>
</dbReference>
<dbReference type="KEGG" id="fuv:JR347_04925"/>
<evidence type="ECO:0000259" key="5">
    <source>
        <dbReference type="Pfam" id="PF16327"/>
    </source>
</evidence>
<feature type="transmembrane region" description="Helical" evidence="3">
    <location>
        <begin position="810"/>
        <end position="830"/>
    </location>
</feature>
<organism evidence="6 7">
    <name type="scientific">Fulvivirga lutea</name>
    <dbReference type="NCBI Taxonomy" id="2810512"/>
    <lineage>
        <taxon>Bacteria</taxon>
        <taxon>Pseudomonadati</taxon>
        <taxon>Bacteroidota</taxon>
        <taxon>Cytophagia</taxon>
        <taxon>Cytophagales</taxon>
        <taxon>Fulvivirgaceae</taxon>
        <taxon>Fulvivirga</taxon>
    </lineage>
</organism>
<dbReference type="InterPro" id="IPR002541">
    <property type="entry name" value="Cyt_c_assembly"/>
</dbReference>
<dbReference type="Pfam" id="PF01578">
    <property type="entry name" value="Cytochrom_C_asm"/>
    <property type="match status" value="1"/>
</dbReference>
<evidence type="ECO:0000313" key="6">
    <source>
        <dbReference type="EMBL" id="QSE98422.1"/>
    </source>
</evidence>
<gene>
    <name evidence="6" type="primary">ccsA</name>
    <name evidence="6" type="ORF">JR347_04925</name>
</gene>
<keyword evidence="7" id="KW-1185">Reference proteome</keyword>
<feature type="transmembrane region" description="Helical" evidence="3">
    <location>
        <begin position="203"/>
        <end position="222"/>
    </location>
</feature>